<keyword evidence="2" id="KW-1185">Reference proteome</keyword>
<evidence type="ECO:0000313" key="2">
    <source>
        <dbReference type="Proteomes" id="UP000501891"/>
    </source>
</evidence>
<dbReference type="EMBL" id="CP051775">
    <property type="protein sequence ID" value="QJE74332.1"/>
    <property type="molecule type" value="Genomic_DNA"/>
</dbReference>
<reference evidence="1" key="1">
    <citation type="submission" date="2020-04" db="EMBL/GenBank/DDBJ databases">
        <title>A desert anoxygenic phototrophic bacterium fixes CO2 using RubisCO under aerobic conditions.</title>
        <authorList>
            <person name="Tang K."/>
        </authorList>
    </citation>
    <scope>NUCLEOTIDE SEQUENCE [LARGE SCALE GENOMIC DNA]</scope>
    <source>
        <strain evidence="1">MIMtkB3</strain>
    </source>
</reference>
<sequence>MRIGQGVSVSDELKFLEGALHQFHENLTYYAEAGGWEDLPHFYNERATLSFLAAAAWQKKLLAIEEFVNWKKKEDVDYLGRCDIWIAERDKQQSASIEVKQFWPKPGTRSETFSTWLSHGDKAAAGNPRYGFRVAMTFFSPVIPVGSETGETLAVVRKIAETVERDGSDGIAWWFPDAAMERGLPRRDGKGMAHWPGLLTVMRNLGQASRRRTIIGRPFDRPAWWPG</sequence>
<dbReference type="KEGG" id="acru:HHL28_15735"/>
<gene>
    <name evidence="1" type="ORF">HHL28_15735</name>
</gene>
<name>A0A858RAY5_9PROT</name>
<evidence type="ECO:0000313" key="1">
    <source>
        <dbReference type="EMBL" id="QJE74332.1"/>
    </source>
</evidence>
<dbReference type="Proteomes" id="UP000501891">
    <property type="component" value="Chromosome"/>
</dbReference>
<protein>
    <submittedName>
        <fullName evidence="1">Uncharacterized protein</fullName>
    </submittedName>
</protein>
<accession>A0A858RAY5</accession>
<proteinExistence type="predicted"/>
<organism evidence="1 2">
    <name type="scientific">Aerophototrophica crusticola</name>
    <dbReference type="NCBI Taxonomy" id="1709002"/>
    <lineage>
        <taxon>Bacteria</taxon>
        <taxon>Pseudomonadati</taxon>
        <taxon>Pseudomonadota</taxon>
        <taxon>Alphaproteobacteria</taxon>
        <taxon>Rhodospirillales</taxon>
        <taxon>Rhodospirillaceae</taxon>
        <taxon>Aerophototrophica</taxon>
    </lineage>
</organism>
<dbReference type="AlphaFoldDB" id="A0A858RAY5"/>